<evidence type="ECO:0000313" key="3">
    <source>
        <dbReference type="Proteomes" id="UP000650833"/>
    </source>
</evidence>
<evidence type="ECO:0000313" key="2">
    <source>
        <dbReference type="EMBL" id="KAG2196160.1"/>
    </source>
</evidence>
<reference evidence="2" key="1">
    <citation type="submission" date="2020-12" db="EMBL/GenBank/DDBJ databases">
        <title>Metabolic potential, ecology and presence of endohyphal bacteria is reflected in genomic diversity of Mucoromycotina.</title>
        <authorList>
            <person name="Muszewska A."/>
            <person name="Okrasinska A."/>
            <person name="Steczkiewicz K."/>
            <person name="Drgas O."/>
            <person name="Orlowska M."/>
            <person name="Perlinska-Lenart U."/>
            <person name="Aleksandrzak-Piekarczyk T."/>
            <person name="Szatraj K."/>
            <person name="Zielenkiewicz U."/>
            <person name="Pilsyk S."/>
            <person name="Malc E."/>
            <person name="Mieczkowski P."/>
            <person name="Kruszewska J.S."/>
            <person name="Biernat P."/>
            <person name="Pawlowska J."/>
        </authorList>
    </citation>
    <scope>NUCLEOTIDE SEQUENCE</scope>
    <source>
        <strain evidence="2">CBS 226.32</strain>
    </source>
</reference>
<name>A0A8H7UUJ9_9FUNG</name>
<dbReference type="Proteomes" id="UP000650833">
    <property type="component" value="Unassembled WGS sequence"/>
</dbReference>
<evidence type="ECO:0000256" key="1">
    <source>
        <dbReference type="SAM" id="MobiDB-lite"/>
    </source>
</evidence>
<keyword evidence="3" id="KW-1185">Reference proteome</keyword>
<sequence>MSDDQESQAEAIIRARRRRKTREEPEVVVVREVDESDSIVVLGHSRTLMHLVRTFGLKRCNKNIKDLSRGLNLIVDLQDNDYMKLLNVNKEAIKDLKK</sequence>
<feature type="region of interest" description="Disordered" evidence="1">
    <location>
        <begin position="1"/>
        <end position="24"/>
    </location>
</feature>
<comment type="caution">
    <text evidence="2">The sequence shown here is derived from an EMBL/GenBank/DDBJ whole genome shotgun (WGS) entry which is preliminary data.</text>
</comment>
<organism evidence="2 3">
    <name type="scientific">Mucor plumbeus</name>
    <dbReference type="NCBI Taxonomy" id="97098"/>
    <lineage>
        <taxon>Eukaryota</taxon>
        <taxon>Fungi</taxon>
        <taxon>Fungi incertae sedis</taxon>
        <taxon>Mucoromycota</taxon>
        <taxon>Mucoromycotina</taxon>
        <taxon>Mucoromycetes</taxon>
        <taxon>Mucorales</taxon>
        <taxon>Mucorineae</taxon>
        <taxon>Mucoraceae</taxon>
        <taxon>Mucor</taxon>
    </lineage>
</organism>
<accession>A0A8H7UUJ9</accession>
<protein>
    <submittedName>
        <fullName evidence="2">Uncharacterized protein</fullName>
    </submittedName>
</protein>
<dbReference type="AlphaFoldDB" id="A0A8H7UUJ9"/>
<gene>
    <name evidence="2" type="ORF">INT46_007812</name>
</gene>
<dbReference type="OrthoDB" id="2244979at2759"/>
<dbReference type="EMBL" id="JAEPRC010000491">
    <property type="protein sequence ID" value="KAG2196160.1"/>
    <property type="molecule type" value="Genomic_DNA"/>
</dbReference>
<proteinExistence type="predicted"/>